<name>A0AA40K7L7_9PEZI</name>
<dbReference type="InterPro" id="IPR014010">
    <property type="entry name" value="REJ_dom"/>
</dbReference>
<feature type="compositionally biased region" description="Low complexity" evidence="1">
    <location>
        <begin position="39"/>
        <end position="55"/>
    </location>
</feature>
<organism evidence="3 4">
    <name type="scientific">Schizothecium vesticola</name>
    <dbReference type="NCBI Taxonomy" id="314040"/>
    <lineage>
        <taxon>Eukaryota</taxon>
        <taxon>Fungi</taxon>
        <taxon>Dikarya</taxon>
        <taxon>Ascomycota</taxon>
        <taxon>Pezizomycotina</taxon>
        <taxon>Sordariomycetes</taxon>
        <taxon>Sordariomycetidae</taxon>
        <taxon>Sordariales</taxon>
        <taxon>Schizotheciaceae</taxon>
        <taxon>Schizothecium</taxon>
    </lineage>
</organism>
<evidence type="ECO:0000259" key="2">
    <source>
        <dbReference type="PROSITE" id="PS51111"/>
    </source>
</evidence>
<reference evidence="3" key="1">
    <citation type="submission" date="2023-06" db="EMBL/GenBank/DDBJ databases">
        <title>Genome-scale phylogeny and comparative genomics of the fungal order Sordariales.</title>
        <authorList>
            <consortium name="Lawrence Berkeley National Laboratory"/>
            <person name="Hensen N."/>
            <person name="Bonometti L."/>
            <person name="Westerberg I."/>
            <person name="Brannstrom I.O."/>
            <person name="Guillou S."/>
            <person name="Cros-Aarteil S."/>
            <person name="Calhoun S."/>
            <person name="Haridas S."/>
            <person name="Kuo A."/>
            <person name="Mondo S."/>
            <person name="Pangilinan J."/>
            <person name="Riley R."/>
            <person name="LaButti K."/>
            <person name="Andreopoulos B."/>
            <person name="Lipzen A."/>
            <person name="Chen C."/>
            <person name="Yanf M."/>
            <person name="Daum C."/>
            <person name="Ng V."/>
            <person name="Clum A."/>
            <person name="Steindorff A."/>
            <person name="Ohm R."/>
            <person name="Martin F."/>
            <person name="Silar P."/>
            <person name="Natvig D."/>
            <person name="Lalanne C."/>
            <person name="Gautier V."/>
            <person name="Ament-velasquez S.L."/>
            <person name="Kruys A."/>
            <person name="Hutchinson M.I."/>
            <person name="Powell A.J."/>
            <person name="Barry K."/>
            <person name="Miller A.N."/>
            <person name="Grigoriev I.V."/>
            <person name="Debuchy R."/>
            <person name="Gladieux P."/>
            <person name="Thoren M.H."/>
            <person name="Johannesson H."/>
        </authorList>
    </citation>
    <scope>NUCLEOTIDE SEQUENCE</scope>
    <source>
        <strain evidence="3">SMH3187-1</strain>
    </source>
</reference>
<accession>A0AA40K7L7</accession>
<proteinExistence type="predicted"/>
<dbReference type="PROSITE" id="PS51111">
    <property type="entry name" value="REJ"/>
    <property type="match status" value="1"/>
</dbReference>
<sequence>MSGVEFIEGTVLTSVLTTLEIYDRAARAVEVFPTWAGNPRRTSSPSTTPSTSLPP</sequence>
<feature type="domain" description="REJ" evidence="2">
    <location>
        <begin position="1"/>
        <end position="55"/>
    </location>
</feature>
<dbReference type="EMBL" id="JAUKUD010000003">
    <property type="protein sequence ID" value="KAK0748905.1"/>
    <property type="molecule type" value="Genomic_DNA"/>
</dbReference>
<keyword evidence="4" id="KW-1185">Reference proteome</keyword>
<dbReference type="Proteomes" id="UP001172155">
    <property type="component" value="Unassembled WGS sequence"/>
</dbReference>
<evidence type="ECO:0000256" key="1">
    <source>
        <dbReference type="SAM" id="MobiDB-lite"/>
    </source>
</evidence>
<gene>
    <name evidence="3" type="ORF">B0T18DRAFT_405424</name>
</gene>
<protein>
    <recommendedName>
        <fullName evidence="2">REJ domain-containing protein</fullName>
    </recommendedName>
</protein>
<dbReference type="GO" id="GO:0016020">
    <property type="term" value="C:membrane"/>
    <property type="evidence" value="ECO:0007669"/>
    <property type="project" value="UniProtKB-SubCell"/>
</dbReference>
<evidence type="ECO:0000313" key="4">
    <source>
        <dbReference type="Proteomes" id="UP001172155"/>
    </source>
</evidence>
<feature type="region of interest" description="Disordered" evidence="1">
    <location>
        <begin position="34"/>
        <end position="55"/>
    </location>
</feature>
<comment type="caution">
    <text evidence="3">The sequence shown here is derived from an EMBL/GenBank/DDBJ whole genome shotgun (WGS) entry which is preliminary data.</text>
</comment>
<evidence type="ECO:0000313" key="3">
    <source>
        <dbReference type="EMBL" id="KAK0748905.1"/>
    </source>
</evidence>
<dbReference type="AlphaFoldDB" id="A0AA40K7L7"/>